<comment type="caution">
    <text evidence="1">The sequence shown here is derived from an EMBL/GenBank/DDBJ whole genome shotgun (WGS) entry which is preliminary data.</text>
</comment>
<proteinExistence type="predicted"/>
<evidence type="ECO:0008006" key="3">
    <source>
        <dbReference type="Google" id="ProtNLM"/>
    </source>
</evidence>
<dbReference type="InterPro" id="IPR053738">
    <property type="entry name" value="Lambda_capsid_assembly"/>
</dbReference>
<accession>A0ABT0G524</accession>
<keyword evidence="2" id="KW-1185">Reference proteome</keyword>
<protein>
    <recommendedName>
        <fullName evidence="3">Major capsid protein</fullName>
    </recommendedName>
</protein>
<sequence length="305" mass="33490">MATYPPPPPGLSGDLLTIHRLLQSPAQIQRRLRTIQDLRFISDQILTQRYRSSGGAVLYEVSEPIFTTRPIEAVPAGAEYPKDVTPEGAAALAAVTKWGQATQLTDEKIKRNARPGNELDRVLRKVVNTVIKHIDTITMSAVASAVTQTQAASAAWNSTATILRDVELAIAKVEDLQMGYRPNIIVMSNTKYAYMASDEKLASLRRRETTDNPVYNGSVDILADLIVVKAPLSVLPSDDVWVIDSMQLGGMADEAEVDPGYTVDELAVQVQSERLPRRDMWEVWGRRITVPVVQEPGSGIKITGT</sequence>
<evidence type="ECO:0000313" key="2">
    <source>
        <dbReference type="Proteomes" id="UP001317259"/>
    </source>
</evidence>
<dbReference type="RefSeq" id="WP_242375225.1">
    <property type="nucleotide sequence ID" value="NZ_JAKRKC020000002.1"/>
</dbReference>
<dbReference type="Pfam" id="PF25209">
    <property type="entry name" value="Phage_capsid_4"/>
    <property type="match status" value="1"/>
</dbReference>
<reference evidence="1 2" key="1">
    <citation type="submission" date="2022-04" db="EMBL/GenBank/DDBJ databases">
        <title>Genome draft of Actinomadura sp. ATCC 31491.</title>
        <authorList>
            <person name="Shi X."/>
            <person name="Du Y."/>
        </authorList>
    </citation>
    <scope>NUCLEOTIDE SEQUENCE [LARGE SCALE GENOMIC DNA]</scope>
    <source>
        <strain evidence="1 2">ATCC 31491</strain>
    </source>
</reference>
<dbReference type="EMBL" id="JAKRKC020000002">
    <property type="protein sequence ID" value="MCK2219702.1"/>
    <property type="molecule type" value="Genomic_DNA"/>
</dbReference>
<dbReference type="Proteomes" id="UP001317259">
    <property type="component" value="Unassembled WGS sequence"/>
</dbReference>
<organism evidence="1 2">
    <name type="scientific">Actinomadura luzonensis</name>
    <dbReference type="NCBI Taxonomy" id="2805427"/>
    <lineage>
        <taxon>Bacteria</taxon>
        <taxon>Bacillati</taxon>
        <taxon>Actinomycetota</taxon>
        <taxon>Actinomycetes</taxon>
        <taxon>Streptosporangiales</taxon>
        <taxon>Thermomonosporaceae</taxon>
        <taxon>Actinomadura</taxon>
    </lineage>
</organism>
<evidence type="ECO:0000313" key="1">
    <source>
        <dbReference type="EMBL" id="MCK2219702.1"/>
    </source>
</evidence>
<name>A0ABT0G524_9ACTN</name>
<dbReference type="Gene3D" id="3.90.1690.10">
    <property type="entry name" value="phage-related protein like domain"/>
    <property type="match status" value="1"/>
</dbReference>
<gene>
    <name evidence="1" type="ORF">MF672_038790</name>
</gene>